<dbReference type="AlphaFoldDB" id="A0AAD1MX35"/>
<gene>
    <name evidence="2" type="ORF">MLIT_49850</name>
</gene>
<evidence type="ECO:0000313" key="3">
    <source>
        <dbReference type="Proteomes" id="UP000466607"/>
    </source>
</evidence>
<feature type="compositionally biased region" description="Low complexity" evidence="1">
    <location>
        <begin position="1"/>
        <end position="14"/>
    </location>
</feature>
<reference evidence="2 3" key="1">
    <citation type="journal article" date="2019" name="Emerg. Microbes Infect.">
        <title>Comprehensive subspecies identification of 175 nontuberculous mycobacteria species based on 7547 genomic profiles.</title>
        <authorList>
            <person name="Matsumoto Y."/>
            <person name="Kinjo T."/>
            <person name="Motooka D."/>
            <person name="Nabeya D."/>
            <person name="Jung N."/>
            <person name="Uechi K."/>
            <person name="Horii T."/>
            <person name="Iida T."/>
            <person name="Fujita J."/>
            <person name="Nakamura S."/>
        </authorList>
    </citation>
    <scope>NUCLEOTIDE SEQUENCE [LARGE SCALE GENOMIC DNA]</scope>
    <source>
        <strain evidence="2 3">JCM 17423</strain>
    </source>
</reference>
<dbReference type="RefSeq" id="WP_234880215.1">
    <property type="nucleotide sequence ID" value="NZ_AP022586.1"/>
</dbReference>
<name>A0AAD1MX35_9MYCO</name>
<feature type="region of interest" description="Disordered" evidence="1">
    <location>
        <begin position="1"/>
        <end position="21"/>
    </location>
</feature>
<accession>A0AAD1MX35</accession>
<evidence type="ECO:0000256" key="1">
    <source>
        <dbReference type="SAM" id="MobiDB-lite"/>
    </source>
</evidence>
<protein>
    <submittedName>
        <fullName evidence="2">Uncharacterized protein</fullName>
    </submittedName>
</protein>
<proteinExistence type="predicted"/>
<keyword evidence="3" id="KW-1185">Reference proteome</keyword>
<sequence length="174" mass="17856">MSTAPPLTAAPTTARTESGSDDADYSHLLLAAADISDDEDVFSMRSTTLNPGGLPGASVLFVNAEDTRAVSDTIAIYPDAPTATSTLRQALSEVGKVVVGGVPRPAPVGTDGTMVVGMSADGTKAATLLLFTHGPALVRLQFESAPGDATTDEYVIAVGKMQQIALRTGLAPRR</sequence>
<evidence type="ECO:0000313" key="2">
    <source>
        <dbReference type="EMBL" id="BBY19393.1"/>
    </source>
</evidence>
<dbReference type="Proteomes" id="UP000466607">
    <property type="component" value="Chromosome"/>
</dbReference>
<organism evidence="2 3">
    <name type="scientific">Mycolicibacterium litorale</name>
    <dbReference type="NCBI Taxonomy" id="758802"/>
    <lineage>
        <taxon>Bacteria</taxon>
        <taxon>Bacillati</taxon>
        <taxon>Actinomycetota</taxon>
        <taxon>Actinomycetes</taxon>
        <taxon>Mycobacteriales</taxon>
        <taxon>Mycobacteriaceae</taxon>
        <taxon>Mycolicibacterium</taxon>
    </lineage>
</organism>
<dbReference type="EMBL" id="AP022586">
    <property type="protein sequence ID" value="BBY19393.1"/>
    <property type="molecule type" value="Genomic_DNA"/>
</dbReference>